<dbReference type="Proteomes" id="UP000788419">
    <property type="component" value="Unassembled WGS sequence"/>
</dbReference>
<proteinExistence type="predicted"/>
<sequence>MFARIAVVAAALAAVPSAFANEASVADLSRETGVSERHIRMVVGARTPYPEYRIMFDRVERQLKSALGQEGYQYLLEGEVAAAVEIRRERVAREAAIAAQDRAAKTQDAQSEG</sequence>
<organism evidence="2 3">
    <name type="scientific">Pseudoxanthomonas daejeonensis</name>
    <dbReference type="NCBI Taxonomy" id="266062"/>
    <lineage>
        <taxon>Bacteria</taxon>
        <taxon>Pseudomonadati</taxon>
        <taxon>Pseudomonadota</taxon>
        <taxon>Gammaproteobacteria</taxon>
        <taxon>Lysobacterales</taxon>
        <taxon>Lysobacteraceae</taxon>
        <taxon>Pseudoxanthomonas</taxon>
    </lineage>
</organism>
<evidence type="ECO:0000313" key="2">
    <source>
        <dbReference type="EMBL" id="KAF1695372.1"/>
    </source>
</evidence>
<dbReference type="RefSeq" id="WP_162409594.1">
    <property type="nucleotide sequence ID" value="NZ_PDWN01000005.1"/>
</dbReference>
<gene>
    <name evidence="2" type="ORF">CSC65_06275</name>
</gene>
<comment type="caution">
    <text evidence="2">The sequence shown here is derived from an EMBL/GenBank/DDBJ whole genome shotgun (WGS) entry which is preliminary data.</text>
</comment>
<feature type="signal peptide" evidence="1">
    <location>
        <begin position="1"/>
        <end position="20"/>
    </location>
</feature>
<keyword evidence="1" id="KW-0732">Signal</keyword>
<evidence type="ECO:0000313" key="3">
    <source>
        <dbReference type="Proteomes" id="UP000788419"/>
    </source>
</evidence>
<reference evidence="2 3" key="1">
    <citation type="submission" date="2017-10" db="EMBL/GenBank/DDBJ databases">
        <title>Whole genome sequencing of members of genus Pseudoxanthomonas.</title>
        <authorList>
            <person name="Kumar S."/>
            <person name="Bansal K."/>
            <person name="Kaur A."/>
            <person name="Patil P."/>
            <person name="Sharma S."/>
            <person name="Patil P.B."/>
        </authorList>
    </citation>
    <scope>NUCLEOTIDE SEQUENCE [LARGE SCALE GENOMIC DNA]</scope>
    <source>
        <strain evidence="2 3">DSM 17801</strain>
    </source>
</reference>
<feature type="chain" id="PRO_5045592159" evidence="1">
    <location>
        <begin position="21"/>
        <end position="113"/>
    </location>
</feature>
<name>A0ABQ6Z884_9GAMM</name>
<protein>
    <submittedName>
        <fullName evidence="2">Uncharacterized protein</fullName>
    </submittedName>
</protein>
<keyword evidence="3" id="KW-1185">Reference proteome</keyword>
<accession>A0ABQ6Z884</accession>
<evidence type="ECO:0000256" key="1">
    <source>
        <dbReference type="SAM" id="SignalP"/>
    </source>
</evidence>
<dbReference type="EMBL" id="PDWN01000005">
    <property type="protein sequence ID" value="KAF1695372.1"/>
    <property type="molecule type" value="Genomic_DNA"/>
</dbReference>